<reference evidence="2" key="1">
    <citation type="submission" date="2016-02" db="EMBL/GenBank/DDBJ databases">
        <authorList>
            <person name="Dunlap C."/>
        </authorList>
    </citation>
    <scope>NUCLEOTIDE SEQUENCE [LARGE SCALE GENOMIC DNA]</scope>
    <source>
        <strain evidence="2">NRRL B-41092</strain>
    </source>
</reference>
<accession>A0A150F2Z8</accession>
<organism evidence="1 2">
    <name type="scientific">Bacillus nakamurai</name>
    <dbReference type="NCBI Taxonomy" id="1793963"/>
    <lineage>
        <taxon>Bacteria</taxon>
        <taxon>Bacillati</taxon>
        <taxon>Bacillota</taxon>
        <taxon>Bacilli</taxon>
        <taxon>Bacillales</taxon>
        <taxon>Bacillaceae</taxon>
        <taxon>Bacillus</taxon>
    </lineage>
</organism>
<dbReference type="EMBL" id="LSBA01000038">
    <property type="protein sequence ID" value="KXZ13441.1"/>
    <property type="molecule type" value="Genomic_DNA"/>
</dbReference>
<keyword evidence="2" id="KW-1185">Reference proteome</keyword>
<dbReference type="AlphaFoldDB" id="A0A150F2Z8"/>
<comment type="caution">
    <text evidence="1">The sequence shown here is derived from an EMBL/GenBank/DDBJ whole genome shotgun (WGS) entry which is preliminary data.</text>
</comment>
<sequence length="98" mass="11723">MTKENRVFECIKHDPNYYRNMIILYKDISSQDSIPNEIIIPVYEYLYELGISNISLNFLFEICFTFAQKIGINSLEDFKTWFEQGHAIEVDDQEIRFI</sequence>
<evidence type="ECO:0000313" key="1">
    <source>
        <dbReference type="EMBL" id="KXZ13441.1"/>
    </source>
</evidence>
<protein>
    <submittedName>
        <fullName evidence="1">Uncharacterized protein</fullName>
    </submittedName>
</protein>
<gene>
    <name evidence="1" type="ORF">AXI58_04715</name>
</gene>
<dbReference type="RefSeq" id="WP_061523215.1">
    <property type="nucleotide sequence ID" value="NZ_JARLZY010000008.1"/>
</dbReference>
<name>A0A150F2Z8_9BACI</name>
<evidence type="ECO:0000313" key="2">
    <source>
        <dbReference type="Proteomes" id="UP000075430"/>
    </source>
</evidence>
<dbReference type="Proteomes" id="UP000075430">
    <property type="component" value="Unassembled WGS sequence"/>
</dbReference>
<proteinExistence type="predicted"/>